<dbReference type="PANTHER" id="PTHR23419:SF8">
    <property type="entry name" value="FI09726P"/>
    <property type="match status" value="1"/>
</dbReference>
<organism evidence="2 3">
    <name type="scientific">Herbaspirillum frisingense GSF30</name>
    <dbReference type="NCBI Taxonomy" id="864073"/>
    <lineage>
        <taxon>Bacteria</taxon>
        <taxon>Pseudomonadati</taxon>
        <taxon>Pseudomonadota</taxon>
        <taxon>Betaproteobacteria</taxon>
        <taxon>Burkholderiales</taxon>
        <taxon>Oxalobacteraceae</taxon>
        <taxon>Herbaspirillum</taxon>
    </lineage>
</organism>
<sequence>MTSSLLNQPLLVLANVPDQALAEKIATALVEQGLAACVNILAPVSSVYRWQGKMQRESEIPLLIKTTQARYQELERTILQLHPYDVPEIIALPVTAGLPAYLAWMQDETARPLRL</sequence>
<dbReference type="Proteomes" id="UP000006772">
    <property type="component" value="Unassembled WGS sequence"/>
</dbReference>
<dbReference type="InterPro" id="IPR004323">
    <property type="entry name" value="Ion_tolerance_CutA"/>
</dbReference>
<name>A0AAI9IB09_9BURK</name>
<dbReference type="EMBL" id="AEEC02000038">
    <property type="protein sequence ID" value="EOA02837.1"/>
    <property type="molecule type" value="Genomic_DNA"/>
</dbReference>
<dbReference type="Pfam" id="PF03091">
    <property type="entry name" value="CutA1"/>
    <property type="match status" value="1"/>
</dbReference>
<proteinExistence type="inferred from homology"/>
<reference evidence="2 3" key="1">
    <citation type="journal article" date="2013" name="Front. Microbiol.">
        <title>The genome of the endophytic bacterium H. frisingense GSF30(T) identifies diverse strategies in the Herbaspirillum genus to interact with plants.</title>
        <authorList>
            <person name="Straub D."/>
            <person name="Rothballer M."/>
            <person name="Hartmann A."/>
            <person name="Ludewig U."/>
        </authorList>
    </citation>
    <scope>NUCLEOTIDE SEQUENCE [LARGE SCALE GENOMIC DNA]</scope>
    <source>
        <strain evidence="2 3">GSF30</strain>
    </source>
</reference>
<dbReference type="InterPro" id="IPR011322">
    <property type="entry name" value="N-reg_PII-like_a/b"/>
</dbReference>
<dbReference type="SUPFAM" id="SSF54913">
    <property type="entry name" value="GlnB-like"/>
    <property type="match status" value="1"/>
</dbReference>
<dbReference type="Gene3D" id="3.30.70.120">
    <property type="match status" value="1"/>
</dbReference>
<dbReference type="GO" id="GO:0005507">
    <property type="term" value="F:copper ion binding"/>
    <property type="evidence" value="ECO:0007669"/>
    <property type="project" value="TreeGrafter"/>
</dbReference>
<accession>A0AAI9IB09</accession>
<comment type="similarity">
    <text evidence="1">Belongs to the CutA family.</text>
</comment>
<dbReference type="InterPro" id="IPR015867">
    <property type="entry name" value="N-reg_PII/ATP_PRibTrfase_C"/>
</dbReference>
<dbReference type="GO" id="GO:0010038">
    <property type="term" value="P:response to metal ion"/>
    <property type="evidence" value="ECO:0007669"/>
    <property type="project" value="InterPro"/>
</dbReference>
<dbReference type="AlphaFoldDB" id="A0AAI9IB09"/>
<dbReference type="RefSeq" id="WP_006464907.1">
    <property type="nucleotide sequence ID" value="NZ_AEEC02000038.1"/>
</dbReference>
<protein>
    <submittedName>
        <fullName evidence="2">Divalent cation tolerance protein</fullName>
    </submittedName>
</protein>
<dbReference type="PANTHER" id="PTHR23419">
    <property type="entry name" value="DIVALENT CATION TOLERANCE CUTA-RELATED"/>
    <property type="match status" value="1"/>
</dbReference>
<evidence type="ECO:0000313" key="2">
    <source>
        <dbReference type="EMBL" id="EOA02837.1"/>
    </source>
</evidence>
<evidence type="ECO:0000256" key="1">
    <source>
        <dbReference type="ARBA" id="ARBA00010169"/>
    </source>
</evidence>
<gene>
    <name evidence="2" type="ORF">HFRIS_020571</name>
</gene>
<evidence type="ECO:0000313" key="3">
    <source>
        <dbReference type="Proteomes" id="UP000006772"/>
    </source>
</evidence>
<comment type="caution">
    <text evidence="2">The sequence shown here is derived from an EMBL/GenBank/DDBJ whole genome shotgun (WGS) entry which is preliminary data.</text>
</comment>